<dbReference type="Pfam" id="PF11716">
    <property type="entry name" value="MDMPI_N"/>
    <property type="match status" value="1"/>
</dbReference>
<keyword evidence="2" id="KW-0413">Isomerase</keyword>
<evidence type="ECO:0000313" key="3">
    <source>
        <dbReference type="Proteomes" id="UP000708347"/>
    </source>
</evidence>
<comment type="caution">
    <text evidence="2">The sequence shown here is derived from an EMBL/GenBank/DDBJ whole genome shotgun (WGS) entry which is preliminary data.</text>
</comment>
<dbReference type="SUPFAM" id="SSF109854">
    <property type="entry name" value="DinB/YfiT-like putative metalloenzymes"/>
    <property type="match status" value="1"/>
</dbReference>
<evidence type="ECO:0000313" key="2">
    <source>
        <dbReference type="EMBL" id="NTY59064.1"/>
    </source>
</evidence>
<evidence type="ECO:0000259" key="1">
    <source>
        <dbReference type="Pfam" id="PF11716"/>
    </source>
</evidence>
<gene>
    <name evidence="2" type="ORF">FEG63_05770</name>
</gene>
<dbReference type="GO" id="GO:0016853">
    <property type="term" value="F:isomerase activity"/>
    <property type="evidence" value="ECO:0007669"/>
    <property type="project" value="UniProtKB-KW"/>
</dbReference>
<feature type="domain" description="Mycothiol-dependent maleylpyruvate isomerase metal-binding" evidence="1">
    <location>
        <begin position="31"/>
        <end position="162"/>
    </location>
</feature>
<sequence>MDSRTGQSSCARALAELPGATRVLRFLKPPAERAFGAFTDTLLSVDPYAPTACAGWSVHDLTAHLAAGSAEIADLVELELAEGRTRPTRGFDEREAPYRALSPKKLRRSFFAEALRATVAVERLAAADDGQRRVMFTGVALDAPTLILHIESELVLHRWDIAGSDDVSIAALSDPRLAEHAVTTVAAMQPNVFASGGLVTNVGDCHPAERTLLLWGRRPD</sequence>
<protein>
    <submittedName>
        <fullName evidence="2">Maleylpyruvate isomerase family protein</fullName>
    </submittedName>
</protein>
<dbReference type="Proteomes" id="UP000708347">
    <property type="component" value="Unassembled WGS sequence"/>
</dbReference>
<name>A0ABX2JN12_9MYCO</name>
<organism evidence="2 3">
    <name type="scientific">Mycolicibacterium sphagni</name>
    <dbReference type="NCBI Taxonomy" id="1786"/>
    <lineage>
        <taxon>Bacteria</taxon>
        <taxon>Bacillati</taxon>
        <taxon>Actinomycetota</taxon>
        <taxon>Actinomycetes</taxon>
        <taxon>Mycobacteriales</taxon>
        <taxon>Mycobacteriaceae</taxon>
        <taxon>Mycolicibacterium</taxon>
    </lineage>
</organism>
<dbReference type="EMBL" id="VBSB01000003">
    <property type="protein sequence ID" value="NTY59064.1"/>
    <property type="molecule type" value="Genomic_DNA"/>
</dbReference>
<dbReference type="InterPro" id="IPR024344">
    <property type="entry name" value="MDMPI_metal-binding"/>
</dbReference>
<keyword evidence="3" id="KW-1185">Reference proteome</keyword>
<proteinExistence type="predicted"/>
<dbReference type="InterPro" id="IPR034660">
    <property type="entry name" value="DinB/YfiT-like"/>
</dbReference>
<accession>A0ABX2JN12</accession>
<dbReference type="Gene3D" id="1.20.120.450">
    <property type="entry name" value="dinb family like domain"/>
    <property type="match status" value="1"/>
</dbReference>
<reference evidence="2 3" key="1">
    <citation type="submission" date="2019-05" db="EMBL/GenBank/DDBJ databases">
        <title>Mycolicibacterium sphagni ENV482 genome assembly.</title>
        <authorList>
            <person name="Chen W."/>
            <person name="Faulkner N.W."/>
            <person name="Hyman M.R."/>
        </authorList>
    </citation>
    <scope>NUCLEOTIDE SEQUENCE [LARGE SCALE GENOMIC DNA]</scope>
    <source>
        <strain evidence="2 3">ENV482</strain>
    </source>
</reference>